<organism evidence="3 4">
    <name type="scientific">Smittium culicis</name>
    <dbReference type="NCBI Taxonomy" id="133412"/>
    <lineage>
        <taxon>Eukaryota</taxon>
        <taxon>Fungi</taxon>
        <taxon>Fungi incertae sedis</taxon>
        <taxon>Zoopagomycota</taxon>
        <taxon>Kickxellomycotina</taxon>
        <taxon>Harpellomycetes</taxon>
        <taxon>Harpellales</taxon>
        <taxon>Legeriomycetaceae</taxon>
        <taxon>Smittium</taxon>
    </lineage>
</organism>
<dbReference type="InterPro" id="IPR011032">
    <property type="entry name" value="GroES-like_sf"/>
</dbReference>
<accession>A0A1R1XYE8</accession>
<feature type="non-terminal residue" evidence="3">
    <location>
        <position position="132"/>
    </location>
</feature>
<sequence>MSASSSSISTTTRAVVMTKPGKYEDVLEVYDIDLKQAKDNQIVVEMLFASVNPSDTLRIQGIYPTKAEKTDLTVLSDSEIKTVNGNIIGFEGVGRVIEKGKLATNAINDTIDVGDWVIPLDFSSYGSWSTKL</sequence>
<dbReference type="PANTHER" id="PTHR43981">
    <property type="entry name" value="ENOYL-[ACYL-CARRIER-PROTEIN] REDUCTASE, MITOCHONDRIAL"/>
    <property type="match status" value="1"/>
</dbReference>
<dbReference type="Gene3D" id="3.90.180.10">
    <property type="entry name" value="Medium-chain alcohol dehydrogenases, catalytic domain"/>
    <property type="match status" value="1"/>
</dbReference>
<keyword evidence="1" id="KW-0521">NADP</keyword>
<keyword evidence="2" id="KW-0560">Oxidoreductase</keyword>
<dbReference type="Proteomes" id="UP000187283">
    <property type="component" value="Unassembled WGS sequence"/>
</dbReference>
<comment type="caution">
    <text evidence="3">The sequence shown here is derived from an EMBL/GenBank/DDBJ whole genome shotgun (WGS) entry which is preliminary data.</text>
</comment>
<evidence type="ECO:0000313" key="3">
    <source>
        <dbReference type="EMBL" id="OMJ19546.1"/>
    </source>
</evidence>
<dbReference type="GO" id="GO:0006631">
    <property type="term" value="P:fatty acid metabolic process"/>
    <property type="evidence" value="ECO:0007669"/>
    <property type="project" value="TreeGrafter"/>
</dbReference>
<dbReference type="GO" id="GO:0016491">
    <property type="term" value="F:oxidoreductase activity"/>
    <property type="evidence" value="ECO:0007669"/>
    <property type="project" value="UniProtKB-KW"/>
</dbReference>
<dbReference type="InterPro" id="IPR051034">
    <property type="entry name" value="Mito_Enoyl-ACP_Reductase"/>
</dbReference>
<dbReference type="SUPFAM" id="SSF50129">
    <property type="entry name" value="GroES-like"/>
    <property type="match status" value="1"/>
</dbReference>
<dbReference type="STRING" id="133412.A0A1R1XYE8"/>
<protein>
    <submittedName>
        <fullName evidence="3">Putative trans-2-enoyl-CoA reductase 2, mitochondrial</fullName>
    </submittedName>
</protein>
<evidence type="ECO:0000313" key="4">
    <source>
        <dbReference type="Proteomes" id="UP000187283"/>
    </source>
</evidence>
<keyword evidence="4" id="KW-1185">Reference proteome</keyword>
<dbReference type="GO" id="GO:0005739">
    <property type="term" value="C:mitochondrion"/>
    <property type="evidence" value="ECO:0007669"/>
    <property type="project" value="TreeGrafter"/>
</dbReference>
<evidence type="ECO:0000256" key="1">
    <source>
        <dbReference type="ARBA" id="ARBA00022857"/>
    </source>
</evidence>
<evidence type="ECO:0000256" key="2">
    <source>
        <dbReference type="ARBA" id="ARBA00023002"/>
    </source>
</evidence>
<gene>
    <name evidence="3" type="ORF">AYI70_g4667</name>
</gene>
<dbReference type="AlphaFoldDB" id="A0A1R1XYE8"/>
<dbReference type="EMBL" id="LSSN01001456">
    <property type="protein sequence ID" value="OMJ19546.1"/>
    <property type="molecule type" value="Genomic_DNA"/>
</dbReference>
<dbReference type="OrthoDB" id="7482721at2759"/>
<name>A0A1R1XYE8_9FUNG</name>
<proteinExistence type="predicted"/>
<reference evidence="3 4" key="1">
    <citation type="submission" date="2017-01" db="EMBL/GenBank/DDBJ databases">
        <authorList>
            <person name="Mah S.A."/>
            <person name="Swanson W.J."/>
            <person name="Moy G.W."/>
            <person name="Vacquier V.D."/>
        </authorList>
    </citation>
    <scope>NUCLEOTIDE SEQUENCE [LARGE SCALE GENOMIC DNA]</scope>
    <source>
        <strain evidence="3 4">GSMNP</strain>
    </source>
</reference>
<dbReference type="PANTHER" id="PTHR43981:SF2">
    <property type="entry name" value="ENOYL-[ACYL-CARRIER-PROTEIN] REDUCTASE, MITOCHONDRIAL"/>
    <property type="match status" value="1"/>
</dbReference>